<dbReference type="Gene3D" id="3.40.50.720">
    <property type="entry name" value="NAD(P)-binding Rossmann-like Domain"/>
    <property type="match status" value="1"/>
</dbReference>
<dbReference type="InterPro" id="IPR036291">
    <property type="entry name" value="NAD(P)-bd_dom_sf"/>
</dbReference>
<dbReference type="CDD" id="cd05233">
    <property type="entry name" value="SDR_c"/>
    <property type="match status" value="1"/>
</dbReference>
<gene>
    <name evidence="4" type="ORF">SAMN05444391_1014</name>
</gene>
<evidence type="ECO:0000256" key="2">
    <source>
        <dbReference type="ARBA" id="ARBA00023002"/>
    </source>
</evidence>
<evidence type="ECO:0000313" key="5">
    <source>
        <dbReference type="Proteomes" id="UP000189810"/>
    </source>
</evidence>
<dbReference type="GO" id="GO:0016491">
    <property type="term" value="F:oxidoreductase activity"/>
    <property type="evidence" value="ECO:0007669"/>
    <property type="project" value="UniProtKB-KW"/>
</dbReference>
<keyword evidence="2" id="KW-0560">Oxidoreductase</keyword>
<reference evidence="4 5" key="1">
    <citation type="submission" date="2016-11" db="EMBL/GenBank/DDBJ databases">
        <authorList>
            <person name="Jaros S."/>
            <person name="Januszkiewicz K."/>
            <person name="Wedrychowicz H."/>
        </authorList>
    </citation>
    <scope>NUCLEOTIDE SEQUENCE [LARGE SCALE GENOMIC DNA]</scope>
    <source>
        <strain evidence="4 5">DSM 19557</strain>
    </source>
</reference>
<dbReference type="Proteomes" id="UP000189810">
    <property type="component" value="Chromosome I"/>
</dbReference>
<keyword evidence="5" id="KW-1185">Reference proteome</keyword>
<dbReference type="OrthoDB" id="9775296at2"/>
<dbReference type="AlphaFoldDB" id="A0A1M6SFL2"/>
<protein>
    <submittedName>
        <fullName evidence="4">NAD(P)-dependent dehydrogenase, short-chain alcohol dehydrogenase family</fullName>
    </submittedName>
</protein>
<accession>A0A1M6SFL2</accession>
<evidence type="ECO:0000313" key="4">
    <source>
        <dbReference type="EMBL" id="SHK43486.1"/>
    </source>
</evidence>
<proteinExistence type="inferred from homology"/>
<name>A0A1M6SFL2_9AQUI</name>
<dbReference type="EMBL" id="LT670846">
    <property type="protein sequence ID" value="SHK43486.1"/>
    <property type="molecule type" value="Genomic_DNA"/>
</dbReference>
<dbReference type="InterPro" id="IPR002347">
    <property type="entry name" value="SDR_fam"/>
</dbReference>
<dbReference type="PANTHER" id="PTHR44196:SF1">
    <property type="entry name" value="DEHYDROGENASE_REDUCTASE SDR FAMILY MEMBER 7B"/>
    <property type="match status" value="1"/>
</dbReference>
<dbReference type="STRING" id="381751.SAMN05444391_1014"/>
<comment type="similarity">
    <text evidence="1 3">Belongs to the short-chain dehydrogenases/reductases (SDR) family.</text>
</comment>
<dbReference type="RefSeq" id="WP_079654130.1">
    <property type="nucleotide sequence ID" value="NZ_LT670846.1"/>
</dbReference>
<dbReference type="GO" id="GO:0016020">
    <property type="term" value="C:membrane"/>
    <property type="evidence" value="ECO:0007669"/>
    <property type="project" value="TreeGrafter"/>
</dbReference>
<dbReference type="PANTHER" id="PTHR44196">
    <property type="entry name" value="DEHYDROGENASE/REDUCTASE SDR FAMILY MEMBER 7B"/>
    <property type="match status" value="1"/>
</dbReference>
<dbReference type="Pfam" id="PF00106">
    <property type="entry name" value="adh_short"/>
    <property type="match status" value="1"/>
</dbReference>
<dbReference type="PRINTS" id="PR00081">
    <property type="entry name" value="GDHRDH"/>
</dbReference>
<evidence type="ECO:0000256" key="3">
    <source>
        <dbReference type="RuleBase" id="RU000363"/>
    </source>
</evidence>
<dbReference type="SUPFAM" id="SSF51735">
    <property type="entry name" value="NAD(P)-binding Rossmann-fold domains"/>
    <property type="match status" value="1"/>
</dbReference>
<evidence type="ECO:0000256" key="1">
    <source>
        <dbReference type="ARBA" id="ARBA00006484"/>
    </source>
</evidence>
<dbReference type="PRINTS" id="PR00080">
    <property type="entry name" value="SDRFAMILY"/>
</dbReference>
<organism evidence="4 5">
    <name type="scientific">Thermocrinis minervae</name>
    <dbReference type="NCBI Taxonomy" id="381751"/>
    <lineage>
        <taxon>Bacteria</taxon>
        <taxon>Pseudomonadati</taxon>
        <taxon>Aquificota</taxon>
        <taxon>Aquificia</taxon>
        <taxon>Aquificales</taxon>
        <taxon>Aquificaceae</taxon>
        <taxon>Thermocrinis</taxon>
    </lineage>
</organism>
<sequence>MKALVTGGTRGIGKALVLELLNSGWEVCTCARNIPDDMPKDERLLVVECDISKRDQVKRFVNLCVEKVGYLDLLVNNASILGERKAIEDYPENVWEEVLQINVNGTFYVTKYTIPYLKYGAIVINISSGAGKRPAPYWGAYAVSKFAIEGFSLLLNEELKDRNIRVYAFNPGATRTQMRAKAYPEEDPMALKPPEDVAKAILRLIQKRPEKVSIDYSEV</sequence>